<gene>
    <name evidence="2" type="ORF">F9U64_15980</name>
</gene>
<reference evidence="2 3" key="1">
    <citation type="submission" date="2019-10" db="EMBL/GenBank/DDBJ databases">
        <title>Gracilibacillus sp. nov. isolated from rice seeds.</title>
        <authorList>
            <person name="He S."/>
        </authorList>
    </citation>
    <scope>NUCLEOTIDE SEQUENCE [LARGE SCALE GENOMIC DNA]</scope>
    <source>
        <strain evidence="2 3">TD8</strain>
    </source>
</reference>
<proteinExistence type="predicted"/>
<name>A0A7C8L252_9BACI</name>
<dbReference type="Proteomes" id="UP000480246">
    <property type="component" value="Unassembled WGS sequence"/>
</dbReference>
<evidence type="ECO:0000256" key="1">
    <source>
        <dbReference type="SAM" id="Phobius"/>
    </source>
</evidence>
<dbReference type="OrthoDB" id="2138957at2"/>
<keyword evidence="3" id="KW-1185">Reference proteome</keyword>
<keyword evidence="1" id="KW-0472">Membrane</keyword>
<dbReference type="Gene3D" id="3.30.1490.480">
    <property type="entry name" value="Endolytic murein transglycosylase"/>
    <property type="match status" value="1"/>
</dbReference>
<dbReference type="EMBL" id="WEID01000082">
    <property type="protein sequence ID" value="KAB8128432.1"/>
    <property type="molecule type" value="Genomic_DNA"/>
</dbReference>
<evidence type="ECO:0000313" key="2">
    <source>
        <dbReference type="EMBL" id="KAB8128432.1"/>
    </source>
</evidence>
<sequence>MKQIVRAFSLGLLTASLIIGIVYYLAEDRQKDNETVEDGKDILTEAQEQGYFIYDTDMEEKIAALETEIANLSEDQTADQNSDTADKEVVNFMFRIDQGMKLPQIVDQLEQYNLIDNRNDFITYLEENQLTRLIQPGEFLINNQMSVEEIAAHITKTTEAE</sequence>
<organism evidence="2 3">
    <name type="scientific">Gracilibacillus oryzae</name>
    <dbReference type="NCBI Taxonomy" id="1672701"/>
    <lineage>
        <taxon>Bacteria</taxon>
        <taxon>Bacillati</taxon>
        <taxon>Bacillota</taxon>
        <taxon>Bacilli</taxon>
        <taxon>Bacillales</taxon>
        <taxon>Bacillaceae</taxon>
        <taxon>Gracilibacillus</taxon>
    </lineage>
</organism>
<dbReference type="AlphaFoldDB" id="A0A7C8L252"/>
<dbReference type="RefSeq" id="WP_153405845.1">
    <property type="nucleotide sequence ID" value="NZ_ML762438.1"/>
</dbReference>
<protein>
    <submittedName>
        <fullName evidence="2">Endolytic transglycosylase MltG</fullName>
    </submittedName>
</protein>
<keyword evidence="1" id="KW-1133">Transmembrane helix</keyword>
<keyword evidence="1" id="KW-0812">Transmembrane</keyword>
<feature type="transmembrane region" description="Helical" evidence="1">
    <location>
        <begin position="7"/>
        <end position="26"/>
    </location>
</feature>
<comment type="caution">
    <text evidence="2">The sequence shown here is derived from an EMBL/GenBank/DDBJ whole genome shotgun (WGS) entry which is preliminary data.</text>
</comment>
<evidence type="ECO:0000313" key="3">
    <source>
        <dbReference type="Proteomes" id="UP000480246"/>
    </source>
</evidence>
<accession>A0A7C8L252</accession>